<evidence type="ECO:0000259" key="9">
    <source>
        <dbReference type="Pfam" id="PF16363"/>
    </source>
</evidence>
<dbReference type="RefSeq" id="WP_154434169.1">
    <property type="nucleotide sequence ID" value="NZ_VUNC01000002.1"/>
</dbReference>
<dbReference type="InterPro" id="IPR016040">
    <property type="entry name" value="NAD(P)-bd_dom"/>
</dbReference>
<comment type="catalytic activity">
    <reaction evidence="1 8">
        <text>dTDP-alpha-D-glucose = dTDP-4-dehydro-6-deoxy-alpha-D-glucose + H2O</text>
        <dbReference type="Rhea" id="RHEA:17221"/>
        <dbReference type="ChEBI" id="CHEBI:15377"/>
        <dbReference type="ChEBI" id="CHEBI:57477"/>
        <dbReference type="ChEBI" id="CHEBI:57649"/>
        <dbReference type="EC" id="4.2.1.46"/>
    </reaction>
</comment>
<evidence type="ECO:0000256" key="8">
    <source>
        <dbReference type="RuleBase" id="RU004473"/>
    </source>
</evidence>
<dbReference type="AlphaFoldDB" id="A0A6N7X9P8"/>
<evidence type="ECO:0000313" key="11">
    <source>
        <dbReference type="Proteomes" id="UP000469325"/>
    </source>
</evidence>
<evidence type="ECO:0000256" key="3">
    <source>
        <dbReference type="ARBA" id="ARBA00008178"/>
    </source>
</evidence>
<comment type="similarity">
    <text evidence="3 8">Belongs to the NAD(P)-dependent epimerase/dehydratase family. dTDP-glucose dehydratase subfamily.</text>
</comment>
<dbReference type="PANTHER" id="PTHR43000">
    <property type="entry name" value="DTDP-D-GLUCOSE 4,6-DEHYDRATASE-RELATED"/>
    <property type="match status" value="1"/>
</dbReference>
<keyword evidence="11" id="KW-1185">Reference proteome</keyword>
<dbReference type="Proteomes" id="UP000469325">
    <property type="component" value="Unassembled WGS sequence"/>
</dbReference>
<evidence type="ECO:0000256" key="1">
    <source>
        <dbReference type="ARBA" id="ARBA00001539"/>
    </source>
</evidence>
<reference evidence="10 11" key="1">
    <citation type="submission" date="2019-08" db="EMBL/GenBank/DDBJ databases">
        <title>In-depth cultivation of the pig gut microbiome towards novel bacterial diversity and tailored functional studies.</title>
        <authorList>
            <person name="Wylensek D."/>
            <person name="Hitch T.C.A."/>
            <person name="Clavel T."/>
        </authorList>
    </citation>
    <scope>NUCLEOTIDE SEQUENCE [LARGE SCALE GENOMIC DNA]</scope>
    <source>
        <strain evidence="10 11">CA-Schmier-601-WT-1</strain>
    </source>
</reference>
<organism evidence="10 11">
    <name type="scientific">Olsenella porci</name>
    <dbReference type="NCBI Taxonomy" id="2652279"/>
    <lineage>
        <taxon>Bacteria</taxon>
        <taxon>Bacillati</taxon>
        <taxon>Actinomycetota</taxon>
        <taxon>Coriobacteriia</taxon>
        <taxon>Coriobacteriales</taxon>
        <taxon>Atopobiaceae</taxon>
        <taxon>Olsenella</taxon>
    </lineage>
</organism>
<evidence type="ECO:0000256" key="6">
    <source>
        <dbReference type="ARBA" id="ARBA00023027"/>
    </source>
</evidence>
<dbReference type="Gene3D" id="3.40.50.720">
    <property type="entry name" value="NAD(P)-binding Rossmann-like Domain"/>
    <property type="match status" value="1"/>
</dbReference>
<evidence type="ECO:0000256" key="2">
    <source>
        <dbReference type="ARBA" id="ARBA00001911"/>
    </source>
</evidence>
<dbReference type="GO" id="GO:0008460">
    <property type="term" value="F:dTDP-glucose 4,6-dehydratase activity"/>
    <property type="evidence" value="ECO:0007669"/>
    <property type="project" value="UniProtKB-EC"/>
</dbReference>
<evidence type="ECO:0000256" key="5">
    <source>
        <dbReference type="ARBA" id="ARBA00016977"/>
    </source>
</evidence>
<accession>A0A6N7X9P8</accession>
<evidence type="ECO:0000313" key="10">
    <source>
        <dbReference type="EMBL" id="MST72260.1"/>
    </source>
</evidence>
<dbReference type="InterPro" id="IPR005888">
    <property type="entry name" value="dTDP_Gluc_deHydtase"/>
</dbReference>
<protein>
    <recommendedName>
        <fullName evidence="5 8">dTDP-glucose 4,6-dehydratase</fullName>
        <ecNumber evidence="4 8">4.2.1.46</ecNumber>
    </recommendedName>
</protein>
<gene>
    <name evidence="10" type="primary">rfbB</name>
    <name evidence="10" type="ORF">FYJ68_03945</name>
</gene>
<feature type="domain" description="NAD(P)-binding" evidence="9">
    <location>
        <begin position="5"/>
        <end position="336"/>
    </location>
</feature>
<dbReference type="NCBIfam" id="TIGR01181">
    <property type="entry name" value="dTDP_gluc_dehyt"/>
    <property type="match status" value="1"/>
</dbReference>
<evidence type="ECO:0000256" key="4">
    <source>
        <dbReference type="ARBA" id="ARBA00011990"/>
    </source>
</evidence>
<dbReference type="EMBL" id="VUNC01000002">
    <property type="protein sequence ID" value="MST72260.1"/>
    <property type="molecule type" value="Genomic_DNA"/>
</dbReference>
<dbReference type="Pfam" id="PF16363">
    <property type="entry name" value="GDP_Man_Dehyd"/>
    <property type="match status" value="1"/>
</dbReference>
<dbReference type="SUPFAM" id="SSF51735">
    <property type="entry name" value="NAD(P)-binding Rossmann-fold domains"/>
    <property type="match status" value="1"/>
</dbReference>
<name>A0A6N7X9P8_9ACTN</name>
<dbReference type="EC" id="4.2.1.46" evidence="4 8"/>
<dbReference type="InterPro" id="IPR036291">
    <property type="entry name" value="NAD(P)-bd_dom_sf"/>
</dbReference>
<dbReference type="CDD" id="cd05246">
    <property type="entry name" value="dTDP_GD_SDR_e"/>
    <property type="match status" value="1"/>
</dbReference>
<keyword evidence="6" id="KW-0520">NAD</keyword>
<comment type="cofactor">
    <cofactor evidence="2 8">
        <name>NAD(+)</name>
        <dbReference type="ChEBI" id="CHEBI:57540"/>
    </cofactor>
</comment>
<keyword evidence="7 8" id="KW-0456">Lyase</keyword>
<comment type="caution">
    <text evidence="10">The sequence shown here is derived from an EMBL/GenBank/DDBJ whole genome shotgun (WGS) entry which is preliminary data.</text>
</comment>
<dbReference type="GO" id="GO:0009225">
    <property type="term" value="P:nucleotide-sugar metabolic process"/>
    <property type="evidence" value="ECO:0007669"/>
    <property type="project" value="InterPro"/>
</dbReference>
<dbReference type="Gene3D" id="3.90.25.10">
    <property type="entry name" value="UDP-galactose 4-epimerase, domain 1"/>
    <property type="match status" value="1"/>
</dbReference>
<evidence type="ECO:0000256" key="7">
    <source>
        <dbReference type="ARBA" id="ARBA00023239"/>
    </source>
</evidence>
<proteinExistence type="inferred from homology"/>
<sequence length="367" mass="41309">MKTYLVTGGAGFIGSNFVLYMLRKHDDVRIVNVDALTYAGNLENLTSVQDDPRYTFVHADIRDKEAISKVIAEHKPDYVINFAAESHVDRSIANPGIFADTNVMGTVNMLNCCRAAWDDGKGGFGDHRYLQVGTDEVYGSLAIPDKVNPDGSPADPEHTDYFRETTPLNPHSPYSASKTSADLFVKAYHDTYGFPAVITRCSNNYGPYQFPEKLIPLMIHNALQHKKLPVYGDGLNVRDWLYVDDHCKAIDMVATDGRLGEVYNVGGHNERANIYIVKTIIAEVSKVTGDPEVNEGLISHVTDRKGHDRRYGMAPDKIKAELGWYPETPYEKGIVKTIRWYLDNPEWVEHVTSGAYQDYYQKMYANR</sequence>